<feature type="transmembrane region" description="Helical" evidence="1">
    <location>
        <begin position="109"/>
        <end position="129"/>
    </location>
</feature>
<protein>
    <submittedName>
        <fullName evidence="2">YfhO family protein</fullName>
    </submittedName>
</protein>
<sequence length="896" mass="100092">MKPLRRKEIWPNAATYTLSFLLPAAVLLAAYAVFGVFPFGEKSVLVTDMSQQYVDFHSWLYDAVKGGDSLFFSWNTGMGMNLTGIFSFYLASPFSLLVLLFERTQVQDALFFITLLKAACAGLTFSIFAKRILGLRNAKNVTFSVMYAAMSYVVVYALNIMWLDGVILLPLVALSLHSLMEKKRMAPFTICMTLCFLTQFYIGFMIAIFSTIYLVSELLRKKGLTLREFWNRFWRFALSGILAAGMAAVLLVPTYLSLQYVYYYIETGSVGPMVLNPLDVLGKLFFGSYDTITYGLPNLFCGMLTLLLLPLYFLNRNIEKRDKWVSAGVLAVFFISMMVWPINLFWHGGDEPTWFPYRYTFAVCFYMLLLAVKAVRNLDGVTWRHVAVSFAAPSAFAALMLLVTSSDWLYDTMDGLGLKVLLPNTRTDVTVKVVAVSAVLLALYGGAVLLMKYRPRMRKMVCVGLCLLVSVEMFANASELIRSIDRELPYDNHSKYENHLRITGEAVQAVKEMDDGWYRLENHDMRNANDALSLDYNGIAHYSSFTNQKTSRFVNHLGMVSNVQNRFWRYYGASTVTDSLFGVKYVLGSDERRAGFTQLKSLESGKHVYQNENALSLGYMVDSSLQDFTYDPEEYDPCKLQNELLCAMTGENKPVYTRIPLQEAIPSDNLKITGQGEWDYIESQNGYAGTMRYRFVNPKSQNLCFSIKSAGLSDTSTVYVNGIPLNGTGYDFIGLMDLGYFEAGEEVVVSFSINRSPVMLQAPLLYGFDADRFSAMCGMLKGHQMFAIEEGNSSIKGRVDAGEGGLLFTSIPADPGFSVTVDGEPAQLVRIADAFLAVNLTAGEHEIEFTFVPQGLPLGGIVSVVSLAAGAVILWCNDTGRFAPGRKRRKRTAKGG</sequence>
<gene>
    <name evidence="2" type="ORF">WMO26_05405</name>
</gene>
<feature type="transmembrane region" description="Helical" evidence="1">
    <location>
        <begin position="149"/>
        <end position="176"/>
    </location>
</feature>
<feature type="transmembrane region" description="Helical" evidence="1">
    <location>
        <begin position="82"/>
        <end position="102"/>
    </location>
</feature>
<feature type="transmembrane region" description="Helical" evidence="1">
    <location>
        <begin position="292"/>
        <end position="312"/>
    </location>
</feature>
<feature type="transmembrane region" description="Helical" evidence="1">
    <location>
        <begin position="233"/>
        <end position="256"/>
    </location>
</feature>
<feature type="transmembrane region" description="Helical" evidence="1">
    <location>
        <begin position="462"/>
        <end position="481"/>
    </location>
</feature>
<reference evidence="2 3" key="1">
    <citation type="submission" date="2024-03" db="EMBL/GenBank/DDBJ databases">
        <title>Human intestinal bacterial collection.</title>
        <authorList>
            <person name="Pauvert C."/>
            <person name="Hitch T.C.A."/>
            <person name="Clavel T."/>
        </authorList>
    </citation>
    <scope>NUCLEOTIDE SEQUENCE [LARGE SCALE GENOMIC DNA]</scope>
    <source>
        <strain evidence="2 3">CLA-JM-H44</strain>
    </source>
</reference>
<organism evidence="2 3">
    <name type="scientific">Solibaculum intestinale</name>
    <dbReference type="NCBI Taxonomy" id="3133165"/>
    <lineage>
        <taxon>Bacteria</taxon>
        <taxon>Bacillati</taxon>
        <taxon>Bacillota</taxon>
        <taxon>Clostridia</taxon>
        <taxon>Eubacteriales</taxon>
        <taxon>Oscillospiraceae</taxon>
        <taxon>Solibaculum</taxon>
    </lineage>
</organism>
<feature type="transmembrane region" description="Helical" evidence="1">
    <location>
        <begin position="357"/>
        <end position="375"/>
    </location>
</feature>
<feature type="transmembrane region" description="Helical" evidence="1">
    <location>
        <begin position="188"/>
        <end position="213"/>
    </location>
</feature>
<feature type="transmembrane region" description="Helical" evidence="1">
    <location>
        <begin position="20"/>
        <end position="40"/>
    </location>
</feature>
<accession>A0ABV1E179</accession>
<keyword evidence="1" id="KW-1133">Transmembrane helix</keyword>
<feature type="transmembrane region" description="Helical" evidence="1">
    <location>
        <begin position="429"/>
        <end position="450"/>
    </location>
</feature>
<feature type="transmembrane region" description="Helical" evidence="1">
    <location>
        <begin position="263"/>
        <end position="286"/>
    </location>
</feature>
<evidence type="ECO:0000313" key="3">
    <source>
        <dbReference type="Proteomes" id="UP001489509"/>
    </source>
</evidence>
<evidence type="ECO:0000313" key="2">
    <source>
        <dbReference type="EMBL" id="MEQ2440261.1"/>
    </source>
</evidence>
<dbReference type="RefSeq" id="WP_349218708.1">
    <property type="nucleotide sequence ID" value="NZ_JBBMFD010000006.1"/>
</dbReference>
<dbReference type="InterPro" id="IPR018580">
    <property type="entry name" value="Uncharacterised_YfhO"/>
</dbReference>
<keyword evidence="3" id="KW-1185">Reference proteome</keyword>
<feature type="transmembrane region" description="Helical" evidence="1">
    <location>
        <begin position="324"/>
        <end position="345"/>
    </location>
</feature>
<keyword evidence="1" id="KW-0472">Membrane</keyword>
<proteinExistence type="predicted"/>
<comment type="caution">
    <text evidence="2">The sequence shown here is derived from an EMBL/GenBank/DDBJ whole genome shotgun (WGS) entry which is preliminary data.</text>
</comment>
<dbReference type="PANTHER" id="PTHR38454">
    <property type="entry name" value="INTEGRAL MEMBRANE PROTEIN-RELATED"/>
    <property type="match status" value="1"/>
</dbReference>
<dbReference type="Pfam" id="PF09586">
    <property type="entry name" value="YfhO"/>
    <property type="match status" value="1"/>
</dbReference>
<name>A0ABV1E179_9FIRM</name>
<dbReference type="PANTHER" id="PTHR38454:SF1">
    <property type="entry name" value="INTEGRAL MEMBRANE PROTEIN"/>
    <property type="match status" value="1"/>
</dbReference>
<dbReference type="EMBL" id="JBBMFD010000006">
    <property type="protein sequence ID" value="MEQ2440261.1"/>
    <property type="molecule type" value="Genomic_DNA"/>
</dbReference>
<keyword evidence="1" id="KW-0812">Transmembrane</keyword>
<dbReference type="Proteomes" id="UP001489509">
    <property type="component" value="Unassembled WGS sequence"/>
</dbReference>
<feature type="transmembrane region" description="Helical" evidence="1">
    <location>
        <begin position="856"/>
        <end position="877"/>
    </location>
</feature>
<feature type="transmembrane region" description="Helical" evidence="1">
    <location>
        <begin position="387"/>
        <end position="409"/>
    </location>
</feature>
<evidence type="ECO:0000256" key="1">
    <source>
        <dbReference type="SAM" id="Phobius"/>
    </source>
</evidence>